<dbReference type="EMBL" id="AOLW01000015">
    <property type="protein sequence ID" value="EMA22666.1"/>
    <property type="molecule type" value="Genomic_DNA"/>
</dbReference>
<organism evidence="5 6">
    <name type="scientific">Haloarcula amylolytica JCM 13557</name>
    <dbReference type="NCBI Taxonomy" id="1227452"/>
    <lineage>
        <taxon>Archaea</taxon>
        <taxon>Methanobacteriati</taxon>
        <taxon>Methanobacteriota</taxon>
        <taxon>Stenosarchaea group</taxon>
        <taxon>Halobacteria</taxon>
        <taxon>Halobacteriales</taxon>
        <taxon>Haloarculaceae</taxon>
        <taxon>Haloarcula</taxon>
    </lineage>
</organism>
<evidence type="ECO:0000313" key="5">
    <source>
        <dbReference type="EMBL" id="EMA22666.1"/>
    </source>
</evidence>
<proteinExistence type="predicted"/>
<dbReference type="InterPro" id="IPR002491">
    <property type="entry name" value="ABC_transptr_periplasmic_BD"/>
</dbReference>
<evidence type="ECO:0000313" key="6">
    <source>
        <dbReference type="Proteomes" id="UP000011623"/>
    </source>
</evidence>
<keyword evidence="6" id="KW-1185">Reference proteome</keyword>
<dbReference type="PROSITE" id="PS50983">
    <property type="entry name" value="FE_B12_PBP"/>
    <property type="match status" value="1"/>
</dbReference>
<comment type="caution">
    <text evidence="5">The sequence shown here is derived from an EMBL/GenBank/DDBJ whole genome shotgun (WGS) entry which is preliminary data.</text>
</comment>
<protein>
    <submittedName>
        <fullName evidence="5">Ferrichrome-binding protein</fullName>
    </submittedName>
</protein>
<dbReference type="Gene3D" id="3.40.50.1980">
    <property type="entry name" value="Nitrogenase molybdenum iron protein domain"/>
    <property type="match status" value="2"/>
</dbReference>
<comment type="subcellular location">
    <subcellularLocation>
        <location evidence="1">Cell envelope</location>
    </subcellularLocation>
</comment>
<dbReference type="PANTHER" id="PTHR30532">
    <property type="entry name" value="IRON III DICITRATE-BINDING PERIPLASMIC PROTEIN"/>
    <property type="match status" value="1"/>
</dbReference>
<evidence type="ECO:0000256" key="1">
    <source>
        <dbReference type="ARBA" id="ARBA00004196"/>
    </source>
</evidence>
<dbReference type="SUPFAM" id="SSF53807">
    <property type="entry name" value="Helical backbone' metal receptor"/>
    <property type="match status" value="1"/>
</dbReference>
<dbReference type="InterPro" id="IPR051313">
    <property type="entry name" value="Bact_iron-sidero_bind"/>
</dbReference>
<dbReference type="Pfam" id="PF01497">
    <property type="entry name" value="Peripla_BP_2"/>
    <property type="match status" value="1"/>
</dbReference>
<reference evidence="5 6" key="1">
    <citation type="journal article" date="2014" name="PLoS Genet.">
        <title>Phylogenetically driven sequencing of extremely halophilic archaea reveals strategies for static and dynamic osmo-response.</title>
        <authorList>
            <person name="Becker E.A."/>
            <person name="Seitzer P.M."/>
            <person name="Tritt A."/>
            <person name="Larsen D."/>
            <person name="Krusor M."/>
            <person name="Yao A.I."/>
            <person name="Wu D."/>
            <person name="Madern D."/>
            <person name="Eisen J.A."/>
            <person name="Darling A.E."/>
            <person name="Facciotti M.T."/>
        </authorList>
    </citation>
    <scope>NUCLEOTIDE SEQUENCE [LARGE SCALE GENOMIC DNA]</scope>
    <source>
        <strain evidence="5 6">JCM 13557</strain>
    </source>
</reference>
<feature type="domain" description="Fe/B12 periplasmic-binding" evidence="4">
    <location>
        <begin position="15"/>
        <end position="307"/>
    </location>
</feature>
<keyword evidence="2" id="KW-0813">Transport</keyword>
<sequence length="334" mass="37379">MAPVGTVEFDSVPETAVLISNNVADHLVALGQQDRIITLGYPEEYYTGFYDELPGVEFETGDLTQLLGGSFSKELLYELDADVHHIDPVFRTQTNSLSQAAIDEVERNVAPFFNNWYSRAHGYQGDQPYRYYSLWELLDKFAQVYQVRQRSQALTRVRNKMVAEIQAELPPQKDRPLVALVTYSPTKDTFRRHKLNGPGWGKAHTRPLGANGAFEDMELADGSGSFSMEAMVETDPDVVIYNHEWVSPGGRSEKFLALSSHPIGKNITAAQNDRVYLGGTTTQGPIFNLFQIELTAKQIYPDIFGSPPEPGESVPESEQMFDRQHVADIINGDV</sequence>
<keyword evidence="3" id="KW-0732">Signal</keyword>
<evidence type="ECO:0000259" key="4">
    <source>
        <dbReference type="PROSITE" id="PS50983"/>
    </source>
</evidence>
<dbReference type="Proteomes" id="UP000011623">
    <property type="component" value="Unassembled WGS sequence"/>
</dbReference>
<name>M0KNB9_9EURY</name>
<dbReference type="AlphaFoldDB" id="M0KNB9"/>
<gene>
    <name evidence="5" type="ORF">C442_06561</name>
</gene>
<dbReference type="PATRIC" id="fig|1227452.3.peg.1305"/>
<accession>M0KNB9</accession>
<evidence type="ECO:0000256" key="2">
    <source>
        <dbReference type="ARBA" id="ARBA00022448"/>
    </source>
</evidence>
<dbReference type="PANTHER" id="PTHR30532:SF1">
    <property type="entry name" value="IRON(3+)-HYDROXAMATE-BINDING PROTEIN FHUD"/>
    <property type="match status" value="1"/>
</dbReference>
<evidence type="ECO:0000256" key="3">
    <source>
        <dbReference type="ARBA" id="ARBA00022729"/>
    </source>
</evidence>